<protein>
    <submittedName>
        <fullName evidence="2">Uncharacterized protein</fullName>
    </submittedName>
</protein>
<evidence type="ECO:0000313" key="2">
    <source>
        <dbReference type="EMBL" id="KAF7348488.1"/>
    </source>
</evidence>
<evidence type="ECO:0000256" key="1">
    <source>
        <dbReference type="SAM" id="MobiDB-lite"/>
    </source>
</evidence>
<feature type="compositionally biased region" description="Pro residues" evidence="1">
    <location>
        <begin position="19"/>
        <end position="32"/>
    </location>
</feature>
<proteinExistence type="predicted"/>
<dbReference type="EMBL" id="JACAZI010000011">
    <property type="protein sequence ID" value="KAF7348488.1"/>
    <property type="molecule type" value="Genomic_DNA"/>
</dbReference>
<sequence length="162" mass="17844">MSVATPTVLPRPLLFPRLLPKPPSTHPAPLPPQGKTYGRLNASRNLGREMDDLSDEENELEEMNIVIRHRGFGTLIPIGRNLTQQEEKKRCALSGGAEEDDDESDSGPSNGPPSVGEDVGENSTQDLDASMEDLDENEEEEEEDDSEEEEEVEEVEEASSEV</sequence>
<name>A0A8H6XVU7_9AGAR</name>
<feature type="region of interest" description="Disordered" evidence="1">
    <location>
        <begin position="76"/>
        <end position="162"/>
    </location>
</feature>
<evidence type="ECO:0000313" key="3">
    <source>
        <dbReference type="Proteomes" id="UP000620124"/>
    </source>
</evidence>
<gene>
    <name evidence="2" type="ORF">MVEN_01366200</name>
</gene>
<feature type="compositionally biased region" description="Low complexity" evidence="1">
    <location>
        <begin position="106"/>
        <end position="117"/>
    </location>
</feature>
<organism evidence="2 3">
    <name type="scientific">Mycena venus</name>
    <dbReference type="NCBI Taxonomy" id="2733690"/>
    <lineage>
        <taxon>Eukaryota</taxon>
        <taxon>Fungi</taxon>
        <taxon>Dikarya</taxon>
        <taxon>Basidiomycota</taxon>
        <taxon>Agaricomycotina</taxon>
        <taxon>Agaricomycetes</taxon>
        <taxon>Agaricomycetidae</taxon>
        <taxon>Agaricales</taxon>
        <taxon>Marasmiineae</taxon>
        <taxon>Mycenaceae</taxon>
        <taxon>Mycena</taxon>
    </lineage>
</organism>
<comment type="caution">
    <text evidence="2">The sequence shown here is derived from an EMBL/GenBank/DDBJ whole genome shotgun (WGS) entry which is preliminary data.</text>
</comment>
<accession>A0A8H6XVU7</accession>
<feature type="region of interest" description="Disordered" evidence="1">
    <location>
        <begin position="1"/>
        <end position="44"/>
    </location>
</feature>
<feature type="compositionally biased region" description="Acidic residues" evidence="1">
    <location>
        <begin position="129"/>
        <end position="162"/>
    </location>
</feature>
<dbReference type="AlphaFoldDB" id="A0A8H6XVU7"/>
<dbReference type="Proteomes" id="UP000620124">
    <property type="component" value="Unassembled WGS sequence"/>
</dbReference>
<keyword evidence="3" id="KW-1185">Reference proteome</keyword>
<reference evidence="2" key="1">
    <citation type="submission" date="2020-05" db="EMBL/GenBank/DDBJ databases">
        <title>Mycena genomes resolve the evolution of fungal bioluminescence.</title>
        <authorList>
            <person name="Tsai I.J."/>
        </authorList>
    </citation>
    <scope>NUCLEOTIDE SEQUENCE</scope>
    <source>
        <strain evidence="2">CCC161011</strain>
    </source>
</reference>